<keyword evidence="3" id="KW-1185">Reference proteome</keyword>
<reference evidence="2 3" key="1">
    <citation type="submission" date="2016-10" db="EMBL/GenBank/DDBJ databases">
        <authorList>
            <person name="de Groot N.N."/>
        </authorList>
    </citation>
    <scope>NUCLEOTIDE SEQUENCE [LARGE SCALE GENOMIC DNA]</scope>
    <source>
        <strain evidence="2 3">DSM 9236</strain>
    </source>
</reference>
<gene>
    <name evidence="2" type="ORF">SAMN05216245_101119</name>
</gene>
<dbReference type="EMBL" id="FONL01000001">
    <property type="protein sequence ID" value="SFE03791.1"/>
    <property type="molecule type" value="Genomic_DNA"/>
</dbReference>
<keyword evidence="1" id="KW-0732">Signal</keyword>
<proteinExistence type="predicted"/>
<evidence type="ECO:0000313" key="2">
    <source>
        <dbReference type="EMBL" id="SFE03791.1"/>
    </source>
</evidence>
<dbReference type="OrthoDB" id="9830071at2"/>
<organism evidence="2 3">
    <name type="scientific">Succiniclasticum ruminis DSM 9236</name>
    <dbReference type="NCBI Taxonomy" id="1123323"/>
    <lineage>
        <taxon>Bacteria</taxon>
        <taxon>Bacillati</taxon>
        <taxon>Bacillota</taxon>
        <taxon>Negativicutes</taxon>
        <taxon>Acidaminococcales</taxon>
        <taxon>Acidaminococcaceae</taxon>
        <taxon>Succiniclasticum</taxon>
    </lineage>
</organism>
<accession>A0A1I1X9E7</accession>
<feature type="chain" id="PRO_5011710027" description="Carboxypeptidase regulatory-like domain-containing protein" evidence="1">
    <location>
        <begin position="26"/>
        <end position="151"/>
    </location>
</feature>
<dbReference type="AlphaFoldDB" id="A0A1I1X9E7"/>
<dbReference type="Proteomes" id="UP000198896">
    <property type="component" value="Unassembled WGS sequence"/>
</dbReference>
<evidence type="ECO:0000256" key="1">
    <source>
        <dbReference type="SAM" id="SignalP"/>
    </source>
</evidence>
<dbReference type="RefSeq" id="WP_093912326.1">
    <property type="nucleotide sequence ID" value="NZ_FONL01000001.1"/>
</dbReference>
<evidence type="ECO:0000313" key="3">
    <source>
        <dbReference type="Proteomes" id="UP000198896"/>
    </source>
</evidence>
<evidence type="ECO:0008006" key="4">
    <source>
        <dbReference type="Google" id="ProtNLM"/>
    </source>
</evidence>
<protein>
    <recommendedName>
        <fullName evidence="4">Carboxypeptidase regulatory-like domain-containing protein</fullName>
    </recommendedName>
</protein>
<name>A0A1I1X9E7_9FIRM</name>
<feature type="signal peptide" evidence="1">
    <location>
        <begin position="1"/>
        <end position="25"/>
    </location>
</feature>
<sequence>MKKVSLLLVSLLTVFITSLSMVAFAAPSDENPYKNHYVKEAQAIRKQGTAKIVFQFMTRENVPLPGVIMLYNTTKEKGQEAVADEKGMIQFDVKASELYYVHHVIYDRKILPIQGGAMVNNVDKLDIRKGTVLWNVIVKYGDQAFMSYRGN</sequence>